<dbReference type="PANTHER" id="PTHR11360">
    <property type="entry name" value="MONOCARBOXYLATE TRANSPORTER"/>
    <property type="match status" value="1"/>
</dbReference>
<dbReference type="EMBL" id="CP058604">
    <property type="protein sequence ID" value="QLG70397.1"/>
    <property type="molecule type" value="Genomic_DNA"/>
</dbReference>
<dbReference type="Gene3D" id="1.20.1250.20">
    <property type="entry name" value="MFS general substrate transporter like domains"/>
    <property type="match status" value="2"/>
</dbReference>
<evidence type="ECO:0008006" key="6">
    <source>
        <dbReference type="Google" id="ProtNLM"/>
    </source>
</evidence>
<sequence>MGRSSGDLKANRIQIEEKENNGEETVDTEIEVPDGGYGWVVLLAVFLYNFCTWGANAGYAVYLAHYLEQNTFPGGNKLDFAAIGGLSYGAGLLFSPLITVLSHKTSVHFTIAIGIVFQGAGLLLAAFSKKLRQIYLTQGLLISLGLAFILIPSISLLPQWFRTKRSLAMGIATGGSGLGGIMYNLAMQRIIEKKSVKWALIVQFILGTTLSFIALLLTRTRREIVLKNSKVEVQLLDKQLLINLCPWLIYGWVSMTVLGYIILLYSLSAFTTSLGYSSEQGSYVSCMVSVGNVVGRPIIGHIADRYGPISIGVLVHLLVAIFAWAMWIPCRNLATAITFALIEGALMGTLWPILGSVLARAVGLRKLDAAFSTMWLFLAISSIPAPVIGLQLRSNDPSDPNTYINTALLAGFGYFCAAIFLWLLRGYIIARDNSISDSKAVDKDELHIKVSPLALLGGLMTVKSTSQRVV</sequence>
<organism evidence="4 5">
    <name type="scientific">Zygotorulaspora mrakii</name>
    <name type="common">Zygosaccharomyces mrakii</name>
    <dbReference type="NCBI Taxonomy" id="42260"/>
    <lineage>
        <taxon>Eukaryota</taxon>
        <taxon>Fungi</taxon>
        <taxon>Dikarya</taxon>
        <taxon>Ascomycota</taxon>
        <taxon>Saccharomycotina</taxon>
        <taxon>Saccharomycetes</taxon>
        <taxon>Saccharomycetales</taxon>
        <taxon>Saccharomycetaceae</taxon>
        <taxon>Zygotorulaspora</taxon>
    </lineage>
</organism>
<feature type="transmembrane region" description="Helical" evidence="3">
    <location>
        <begin position="198"/>
        <end position="217"/>
    </location>
</feature>
<keyword evidence="3" id="KW-0472">Membrane</keyword>
<dbReference type="Pfam" id="PF07690">
    <property type="entry name" value="MFS_1"/>
    <property type="match status" value="1"/>
</dbReference>
<dbReference type="GO" id="GO:0016020">
    <property type="term" value="C:membrane"/>
    <property type="evidence" value="ECO:0007669"/>
    <property type="project" value="UniProtKB-SubCell"/>
</dbReference>
<keyword evidence="5" id="KW-1185">Reference proteome</keyword>
<dbReference type="SUPFAM" id="SSF103473">
    <property type="entry name" value="MFS general substrate transporter"/>
    <property type="match status" value="1"/>
</dbReference>
<dbReference type="OrthoDB" id="6499973at2759"/>
<feature type="transmembrane region" description="Helical" evidence="3">
    <location>
        <begin position="306"/>
        <end position="327"/>
    </location>
</feature>
<dbReference type="Proteomes" id="UP000509704">
    <property type="component" value="Chromosome 1"/>
</dbReference>
<comment type="similarity">
    <text evidence="2">Belongs to the major facilitator superfamily. Monocarboxylate porter (TC 2.A.1.13) family.</text>
</comment>
<comment type="subcellular location">
    <subcellularLocation>
        <location evidence="1">Membrane</location>
        <topology evidence="1">Multi-pass membrane protein</topology>
    </subcellularLocation>
</comment>
<dbReference type="InterPro" id="IPR011701">
    <property type="entry name" value="MFS"/>
</dbReference>
<feature type="transmembrane region" description="Helical" evidence="3">
    <location>
        <begin position="333"/>
        <end position="358"/>
    </location>
</feature>
<keyword evidence="3" id="KW-0812">Transmembrane</keyword>
<accession>A0A7H9AW82</accession>
<feature type="transmembrane region" description="Helical" evidence="3">
    <location>
        <begin position="402"/>
        <end position="424"/>
    </location>
</feature>
<evidence type="ECO:0000256" key="2">
    <source>
        <dbReference type="ARBA" id="ARBA00006727"/>
    </source>
</evidence>
<gene>
    <name evidence="4" type="ORF">HG535_0A03360</name>
</gene>
<dbReference type="CDD" id="cd17352">
    <property type="entry name" value="MFS_MCT_SLC16"/>
    <property type="match status" value="1"/>
</dbReference>
<dbReference type="InterPro" id="IPR050327">
    <property type="entry name" value="Proton-linked_MCT"/>
</dbReference>
<evidence type="ECO:0000256" key="3">
    <source>
        <dbReference type="SAM" id="Phobius"/>
    </source>
</evidence>
<feature type="transmembrane region" description="Helical" evidence="3">
    <location>
        <begin position="37"/>
        <end position="59"/>
    </location>
</feature>
<proteinExistence type="inferred from homology"/>
<dbReference type="AlphaFoldDB" id="A0A7H9AW82"/>
<dbReference type="InterPro" id="IPR036259">
    <property type="entry name" value="MFS_trans_sf"/>
</dbReference>
<feature type="transmembrane region" description="Helical" evidence="3">
    <location>
        <begin position="107"/>
        <end position="127"/>
    </location>
</feature>
<keyword evidence="3" id="KW-1133">Transmembrane helix</keyword>
<dbReference type="GeneID" id="59234033"/>
<protein>
    <recommendedName>
        <fullName evidence="6">Major facilitator superfamily (MFS) profile domain-containing protein</fullName>
    </recommendedName>
</protein>
<dbReference type="PANTHER" id="PTHR11360:SF315">
    <property type="entry name" value="TRANSPORTER MCH2-RELATED"/>
    <property type="match status" value="1"/>
</dbReference>
<feature type="transmembrane region" description="Helical" evidence="3">
    <location>
        <begin position="80"/>
        <end position="101"/>
    </location>
</feature>
<feature type="transmembrane region" description="Helical" evidence="3">
    <location>
        <begin position="167"/>
        <end position="186"/>
    </location>
</feature>
<evidence type="ECO:0000256" key="1">
    <source>
        <dbReference type="ARBA" id="ARBA00004141"/>
    </source>
</evidence>
<feature type="transmembrane region" description="Helical" evidence="3">
    <location>
        <begin position="247"/>
        <end position="267"/>
    </location>
</feature>
<feature type="transmembrane region" description="Helical" evidence="3">
    <location>
        <begin position="370"/>
        <end position="390"/>
    </location>
</feature>
<dbReference type="RefSeq" id="XP_037142125.1">
    <property type="nucleotide sequence ID" value="XM_037286230.1"/>
</dbReference>
<evidence type="ECO:0000313" key="5">
    <source>
        <dbReference type="Proteomes" id="UP000509704"/>
    </source>
</evidence>
<reference evidence="4 5" key="1">
    <citation type="submission" date="2020-07" db="EMBL/GenBank/DDBJ databases">
        <title>The yeast mating-type switching endonuclease HO is a domesticated member of an unorthodox homing genetic element family.</title>
        <authorList>
            <person name="Coughlan A.Y."/>
            <person name="Lombardi L."/>
            <person name="Braun-Galleani S."/>
            <person name="Martos A.R."/>
            <person name="Galeote V."/>
            <person name="Bigey F."/>
            <person name="Dequin S."/>
            <person name="Byrne K.P."/>
            <person name="Wolfe K.H."/>
        </authorList>
    </citation>
    <scope>NUCLEOTIDE SEQUENCE [LARGE SCALE GENOMIC DNA]</scope>
    <source>
        <strain evidence="4 5">NRRL Y-6702</strain>
    </source>
</reference>
<evidence type="ECO:0000313" key="4">
    <source>
        <dbReference type="EMBL" id="QLG70397.1"/>
    </source>
</evidence>
<dbReference type="KEGG" id="zmk:HG535_0A03360"/>
<dbReference type="GO" id="GO:0022857">
    <property type="term" value="F:transmembrane transporter activity"/>
    <property type="evidence" value="ECO:0007669"/>
    <property type="project" value="InterPro"/>
</dbReference>
<name>A0A7H9AW82_ZYGMR</name>
<feature type="transmembrane region" description="Helical" evidence="3">
    <location>
        <begin position="139"/>
        <end position="161"/>
    </location>
</feature>